<evidence type="ECO:0000256" key="8">
    <source>
        <dbReference type="ARBA" id="ARBA00013188"/>
    </source>
</evidence>
<keyword evidence="18" id="KW-1185">Reference proteome</keyword>
<dbReference type="GO" id="GO:0004750">
    <property type="term" value="F:D-ribulose-phosphate 3-epimerase activity"/>
    <property type="evidence" value="ECO:0007669"/>
    <property type="project" value="UniProtKB-EC"/>
</dbReference>
<comment type="cofactor">
    <cofactor evidence="5">
        <name>Fe(2+)</name>
        <dbReference type="ChEBI" id="CHEBI:29033"/>
    </cofactor>
</comment>
<dbReference type="EMBL" id="CAJVPJ010000068">
    <property type="protein sequence ID" value="CAG8471089.1"/>
    <property type="molecule type" value="Genomic_DNA"/>
</dbReference>
<dbReference type="SUPFAM" id="SSF51366">
    <property type="entry name" value="Ribulose-phoshate binding barrel"/>
    <property type="match status" value="1"/>
</dbReference>
<dbReference type="AlphaFoldDB" id="A0A9N8Z5V9"/>
<dbReference type="FunFam" id="3.20.20.70:FF:000171">
    <property type="entry name" value="Ribulose-phosphate 3-epimerase"/>
    <property type="match status" value="1"/>
</dbReference>
<feature type="binding site" evidence="15">
    <location>
        <position position="34"/>
    </location>
    <ligand>
        <name>a divalent metal cation</name>
        <dbReference type="ChEBI" id="CHEBI:60240"/>
    </ligand>
</feature>
<dbReference type="OrthoDB" id="1927044at2759"/>
<sequence length="227" mass="24487">MPSAKIAPSILSSDFSQLAVECKRMVEDGADWLHMGHVLADVMDGHFVPNITIGAPIIKSVRKHVDTFLDCHLMVTDPDKWVEDFAKAGASMYTFHIEAAGEDSKALIDKIHEHGMRAGVAVKPKTPIETVFPIADVMDMCLVMTVEPGFGGQKFMEKCIEKVKVLREKFPNLDIEVDGGLGLDNIDIAANAGANVIVAGTSIFGSPNPADTISKLRASVETAQAQK</sequence>
<keyword evidence="15" id="KW-0862">Zinc</keyword>
<evidence type="ECO:0000256" key="16">
    <source>
        <dbReference type="PIRSR" id="PIRSR001461-3"/>
    </source>
</evidence>
<protein>
    <recommendedName>
        <fullName evidence="9 13">Ribulose-phosphate 3-epimerase</fullName>
        <ecNumber evidence="8 13">5.1.3.1</ecNumber>
    </recommendedName>
</protein>
<organism evidence="17 18">
    <name type="scientific">Paraglomus occultum</name>
    <dbReference type="NCBI Taxonomy" id="144539"/>
    <lineage>
        <taxon>Eukaryota</taxon>
        <taxon>Fungi</taxon>
        <taxon>Fungi incertae sedis</taxon>
        <taxon>Mucoromycota</taxon>
        <taxon>Glomeromycotina</taxon>
        <taxon>Glomeromycetes</taxon>
        <taxon>Paraglomerales</taxon>
        <taxon>Paraglomeraceae</taxon>
        <taxon>Paraglomus</taxon>
    </lineage>
</organism>
<evidence type="ECO:0000256" key="13">
    <source>
        <dbReference type="PIRNR" id="PIRNR001461"/>
    </source>
</evidence>
<keyword evidence="11 13" id="KW-0413">Isomerase</keyword>
<evidence type="ECO:0000256" key="2">
    <source>
        <dbReference type="ARBA" id="ARBA00001936"/>
    </source>
</evidence>
<evidence type="ECO:0000313" key="17">
    <source>
        <dbReference type="EMBL" id="CAG8471089.1"/>
    </source>
</evidence>
<comment type="caution">
    <text evidence="17">The sequence shown here is derived from an EMBL/GenBank/DDBJ whole genome shotgun (WGS) entry which is preliminary data.</text>
</comment>
<dbReference type="GO" id="GO:0005975">
    <property type="term" value="P:carbohydrate metabolic process"/>
    <property type="evidence" value="ECO:0007669"/>
    <property type="project" value="InterPro"/>
</dbReference>
<feature type="binding site" evidence="16">
    <location>
        <begin position="149"/>
        <end position="152"/>
    </location>
    <ligand>
        <name>substrate</name>
    </ligand>
</feature>
<feature type="binding site" evidence="16">
    <location>
        <position position="9"/>
    </location>
    <ligand>
        <name>substrate</name>
    </ligand>
</feature>
<dbReference type="NCBIfam" id="NF004076">
    <property type="entry name" value="PRK05581.1-4"/>
    <property type="match status" value="1"/>
</dbReference>
<dbReference type="InterPro" id="IPR011060">
    <property type="entry name" value="RibuloseP-bd_barrel"/>
</dbReference>
<comment type="cofactor">
    <cofactor evidence="4">
        <name>Zn(2+)</name>
        <dbReference type="ChEBI" id="CHEBI:29105"/>
    </cofactor>
</comment>
<evidence type="ECO:0000256" key="14">
    <source>
        <dbReference type="PIRSR" id="PIRSR001461-1"/>
    </source>
</evidence>
<comment type="catalytic activity">
    <reaction evidence="1 13">
        <text>D-ribulose 5-phosphate = D-xylulose 5-phosphate</text>
        <dbReference type="Rhea" id="RHEA:13677"/>
        <dbReference type="ChEBI" id="CHEBI:57737"/>
        <dbReference type="ChEBI" id="CHEBI:58121"/>
        <dbReference type="EC" id="5.1.3.1"/>
    </reaction>
</comment>
<dbReference type="PANTHER" id="PTHR11749">
    <property type="entry name" value="RIBULOSE-5-PHOSPHATE-3-EPIMERASE"/>
    <property type="match status" value="1"/>
</dbReference>
<evidence type="ECO:0000256" key="11">
    <source>
        <dbReference type="ARBA" id="ARBA00023235"/>
    </source>
</evidence>
<comment type="similarity">
    <text evidence="7 13">Belongs to the ribulose-phosphate 3-epimerase family.</text>
</comment>
<feature type="binding site" evidence="15">
    <location>
        <position position="41"/>
    </location>
    <ligand>
        <name>a divalent metal cation</name>
        <dbReference type="ChEBI" id="CHEBI:60240"/>
    </ligand>
</feature>
<dbReference type="EC" id="5.1.3.1" evidence="8 13"/>
<name>A0A9N8Z5V9_9GLOM</name>
<dbReference type="NCBIfam" id="TIGR01163">
    <property type="entry name" value="rpe"/>
    <property type="match status" value="1"/>
</dbReference>
<evidence type="ECO:0000256" key="3">
    <source>
        <dbReference type="ARBA" id="ARBA00001941"/>
    </source>
</evidence>
<evidence type="ECO:0000313" key="18">
    <source>
        <dbReference type="Proteomes" id="UP000789572"/>
    </source>
</evidence>
<dbReference type="PIRSF" id="PIRSF001461">
    <property type="entry name" value="RPE"/>
    <property type="match status" value="1"/>
</dbReference>
<feature type="binding site" evidence="15">
    <location>
        <position position="178"/>
    </location>
    <ligand>
        <name>a divalent metal cation</name>
        <dbReference type="ChEBI" id="CHEBI:60240"/>
    </ligand>
</feature>
<dbReference type="Gene3D" id="3.20.20.70">
    <property type="entry name" value="Aldolase class I"/>
    <property type="match status" value="1"/>
</dbReference>
<feature type="active site" description="Proton donor" evidence="14">
    <location>
        <position position="178"/>
    </location>
</feature>
<evidence type="ECO:0000256" key="12">
    <source>
        <dbReference type="ARBA" id="ARBA00023285"/>
    </source>
</evidence>
<dbReference type="Pfam" id="PF00834">
    <property type="entry name" value="Ribul_P_3_epim"/>
    <property type="match status" value="1"/>
</dbReference>
<evidence type="ECO:0000256" key="15">
    <source>
        <dbReference type="PIRSR" id="PIRSR001461-2"/>
    </source>
</evidence>
<dbReference type="Proteomes" id="UP000789572">
    <property type="component" value="Unassembled WGS sequence"/>
</dbReference>
<gene>
    <name evidence="17" type="ORF">POCULU_LOCUS1048</name>
</gene>
<proteinExistence type="inferred from homology"/>
<feature type="binding site" evidence="16">
    <location>
        <position position="180"/>
    </location>
    <ligand>
        <name>substrate</name>
    </ligand>
</feature>
<reference evidence="17" key="1">
    <citation type="submission" date="2021-06" db="EMBL/GenBank/DDBJ databases">
        <authorList>
            <person name="Kallberg Y."/>
            <person name="Tangrot J."/>
            <person name="Rosling A."/>
        </authorList>
    </citation>
    <scope>NUCLEOTIDE SEQUENCE</scope>
    <source>
        <strain evidence="17">IA702</strain>
    </source>
</reference>
<keyword evidence="12 15" id="KW-0170">Cobalt</keyword>
<dbReference type="CDD" id="cd00429">
    <property type="entry name" value="RPE"/>
    <property type="match status" value="1"/>
</dbReference>
<evidence type="ECO:0000256" key="1">
    <source>
        <dbReference type="ARBA" id="ARBA00001782"/>
    </source>
</evidence>
<dbReference type="InterPro" id="IPR013785">
    <property type="entry name" value="Aldolase_TIM"/>
</dbReference>
<dbReference type="GO" id="GO:0046872">
    <property type="term" value="F:metal ion binding"/>
    <property type="evidence" value="ECO:0007669"/>
    <property type="project" value="UniProtKB-KW"/>
</dbReference>
<keyword evidence="13" id="KW-0119">Carbohydrate metabolism</keyword>
<accession>A0A9N8Z5V9</accession>
<feature type="active site" description="Proton acceptor" evidence="14">
    <location>
        <position position="41"/>
    </location>
</feature>
<feature type="binding site" evidence="16">
    <location>
        <begin position="200"/>
        <end position="201"/>
    </location>
    <ligand>
        <name>substrate</name>
    </ligand>
</feature>
<dbReference type="InterPro" id="IPR000056">
    <property type="entry name" value="Ribul_P_3_epim-like"/>
</dbReference>
<evidence type="ECO:0000256" key="9">
    <source>
        <dbReference type="ARBA" id="ARBA00013920"/>
    </source>
</evidence>
<feature type="binding site" evidence="16">
    <location>
        <position position="72"/>
    </location>
    <ligand>
        <name>substrate</name>
    </ligand>
</feature>
<evidence type="ECO:0000256" key="4">
    <source>
        <dbReference type="ARBA" id="ARBA00001947"/>
    </source>
</evidence>
<feature type="binding site" evidence="15">
    <location>
        <position position="72"/>
    </location>
    <ligand>
        <name>a divalent metal cation</name>
        <dbReference type="ChEBI" id="CHEBI:60240"/>
    </ligand>
</feature>
<evidence type="ECO:0000256" key="5">
    <source>
        <dbReference type="ARBA" id="ARBA00001954"/>
    </source>
</evidence>
<evidence type="ECO:0000256" key="10">
    <source>
        <dbReference type="ARBA" id="ARBA00022723"/>
    </source>
</evidence>
<keyword evidence="10 15" id="KW-0479">Metal-binding</keyword>
<keyword evidence="15" id="KW-0464">Manganese</keyword>
<comment type="pathway">
    <text evidence="6">Carbohydrate degradation; pentose phosphate pathway; D-xylulose 5-phosphate from D-ribulose 5-phosphate (non-oxidative stage): step 1/1.</text>
</comment>
<dbReference type="GO" id="GO:0006098">
    <property type="term" value="P:pentose-phosphate shunt"/>
    <property type="evidence" value="ECO:0007669"/>
    <property type="project" value="InterPro"/>
</dbReference>
<evidence type="ECO:0000256" key="7">
    <source>
        <dbReference type="ARBA" id="ARBA00009541"/>
    </source>
</evidence>
<comment type="cofactor">
    <cofactor evidence="15">
        <name>a divalent metal cation</name>
        <dbReference type="ChEBI" id="CHEBI:60240"/>
    </cofactor>
    <text evidence="15">Binds 1 divalent metal cation per subunit.</text>
</comment>
<dbReference type="InterPro" id="IPR026019">
    <property type="entry name" value="Ribul_P_3_epim"/>
</dbReference>
<comment type="cofactor">
    <cofactor evidence="2">
        <name>Mn(2+)</name>
        <dbReference type="ChEBI" id="CHEBI:29035"/>
    </cofactor>
</comment>
<dbReference type="HAMAP" id="MF_02227">
    <property type="entry name" value="RPE"/>
    <property type="match status" value="1"/>
</dbReference>
<evidence type="ECO:0000256" key="6">
    <source>
        <dbReference type="ARBA" id="ARBA00005016"/>
    </source>
</evidence>
<comment type="cofactor">
    <cofactor evidence="3">
        <name>Co(2+)</name>
        <dbReference type="ChEBI" id="CHEBI:48828"/>
    </cofactor>
</comment>